<sequence>MLRCDWPLRAKRRRCVVFGRGTNNDQKPPTPPGASPSPMTPPRDFASASSPMMTPSKPASVIGSDLAIVGQRITLVCQSALVIAGEVSGDIHGDDVTVGETGKVTGTVSARNLSVHGEVNGQLRGETVALYATARITGDIIQKNLVIAEGAQFDGRVRSAKDQSDWQPVLDANAHRDPNA</sequence>
<evidence type="ECO:0000256" key="2">
    <source>
        <dbReference type="SAM" id="MobiDB-lite"/>
    </source>
</evidence>
<proteinExistence type="inferred from homology"/>
<evidence type="ECO:0000256" key="1">
    <source>
        <dbReference type="ARBA" id="ARBA00044755"/>
    </source>
</evidence>
<dbReference type="Proteomes" id="UP000440694">
    <property type="component" value="Unassembled WGS sequence"/>
</dbReference>
<evidence type="ECO:0000313" key="4">
    <source>
        <dbReference type="Proteomes" id="UP000440694"/>
    </source>
</evidence>
<feature type="region of interest" description="Disordered" evidence="2">
    <location>
        <begin position="17"/>
        <end position="56"/>
    </location>
</feature>
<feature type="compositionally biased region" description="Pro residues" evidence="2">
    <location>
        <begin position="28"/>
        <end position="41"/>
    </location>
</feature>
<dbReference type="Pfam" id="PF04519">
    <property type="entry name" value="Bactofilin"/>
    <property type="match status" value="1"/>
</dbReference>
<evidence type="ECO:0000313" key="3">
    <source>
        <dbReference type="EMBL" id="MTD93964.1"/>
    </source>
</evidence>
<accession>A0A6I3KGB4</accession>
<dbReference type="PANTHER" id="PTHR35024">
    <property type="entry name" value="HYPOTHETICAL CYTOSOLIC PROTEIN"/>
    <property type="match status" value="1"/>
</dbReference>
<keyword evidence="4" id="KW-1185">Reference proteome</keyword>
<dbReference type="EMBL" id="WMBQ01000001">
    <property type="protein sequence ID" value="MTD93964.1"/>
    <property type="molecule type" value="Genomic_DNA"/>
</dbReference>
<comment type="similarity">
    <text evidence="1">Belongs to the bactofilin family.</text>
</comment>
<dbReference type="AlphaFoldDB" id="A0A6I3KGB4"/>
<name>A0A6I3KGB4_9HYPH</name>
<reference evidence="3 4" key="1">
    <citation type="submission" date="2019-11" db="EMBL/GenBank/DDBJ databases">
        <title>Identification of a novel strain.</title>
        <authorList>
            <person name="Xu Q."/>
            <person name="Wang G."/>
        </authorList>
    </citation>
    <scope>NUCLEOTIDE SEQUENCE [LARGE SCALE GENOMIC DNA]</scope>
    <source>
        <strain evidence="4">xq</strain>
    </source>
</reference>
<organism evidence="3 4">
    <name type="scientific">Hyphomicrobium album</name>
    <dbReference type="NCBI Taxonomy" id="2665159"/>
    <lineage>
        <taxon>Bacteria</taxon>
        <taxon>Pseudomonadati</taxon>
        <taxon>Pseudomonadota</taxon>
        <taxon>Alphaproteobacteria</taxon>
        <taxon>Hyphomicrobiales</taxon>
        <taxon>Hyphomicrobiaceae</taxon>
        <taxon>Hyphomicrobium</taxon>
    </lineage>
</organism>
<comment type="caution">
    <text evidence="3">The sequence shown here is derived from an EMBL/GenBank/DDBJ whole genome shotgun (WGS) entry which is preliminary data.</text>
</comment>
<protein>
    <submittedName>
        <fullName evidence="3">Polymer-forming cytoskeletal protein</fullName>
    </submittedName>
</protein>
<dbReference type="PANTHER" id="PTHR35024:SF4">
    <property type="entry name" value="POLYMER-FORMING CYTOSKELETAL PROTEIN"/>
    <property type="match status" value="1"/>
</dbReference>
<feature type="region of interest" description="Disordered" evidence="2">
    <location>
        <begin position="158"/>
        <end position="180"/>
    </location>
</feature>
<dbReference type="InterPro" id="IPR007607">
    <property type="entry name" value="BacA/B"/>
</dbReference>
<gene>
    <name evidence="3" type="ORF">GIW81_06395</name>
</gene>